<proteinExistence type="predicted"/>
<dbReference type="EMBL" id="SAEB01000001">
    <property type="protein sequence ID" value="RVD90259.1"/>
    <property type="molecule type" value="Genomic_DNA"/>
</dbReference>
<evidence type="ECO:0000313" key="2">
    <source>
        <dbReference type="EMBL" id="RVD90259.1"/>
    </source>
</evidence>
<reference evidence="2 3" key="1">
    <citation type="submission" date="2019-01" db="EMBL/GenBank/DDBJ databases">
        <title>Intercellular communication is required for trap formation in the nematode-trapping fungus Duddingtonia flagrans.</title>
        <authorList>
            <person name="Youssar L."/>
            <person name="Wernet V."/>
            <person name="Hensel N."/>
            <person name="Hildebrandt H.-G."/>
            <person name="Fischer R."/>
        </authorList>
    </citation>
    <scope>NUCLEOTIDE SEQUENCE [LARGE SCALE GENOMIC DNA]</scope>
    <source>
        <strain evidence="2 3">CBS H-5679</strain>
    </source>
</reference>
<protein>
    <recommendedName>
        <fullName evidence="1">F-box domain-containing protein</fullName>
    </recommendedName>
</protein>
<dbReference type="Proteomes" id="UP000283090">
    <property type="component" value="Unassembled WGS sequence"/>
</dbReference>
<accession>A0A437AGS2</accession>
<evidence type="ECO:0000259" key="1">
    <source>
        <dbReference type="PROSITE" id="PS50181"/>
    </source>
</evidence>
<dbReference type="Pfam" id="PF12937">
    <property type="entry name" value="F-box-like"/>
    <property type="match status" value="1"/>
</dbReference>
<gene>
    <name evidence="2" type="ORF">DFL_001234</name>
</gene>
<organism evidence="2 3">
    <name type="scientific">Arthrobotrys flagrans</name>
    <name type="common">Nematode-trapping fungus</name>
    <name type="synonym">Trichothecium flagrans</name>
    <dbReference type="NCBI Taxonomy" id="97331"/>
    <lineage>
        <taxon>Eukaryota</taxon>
        <taxon>Fungi</taxon>
        <taxon>Dikarya</taxon>
        <taxon>Ascomycota</taxon>
        <taxon>Pezizomycotina</taxon>
        <taxon>Orbiliomycetes</taxon>
        <taxon>Orbiliales</taxon>
        <taxon>Orbiliaceae</taxon>
        <taxon>Arthrobotrys</taxon>
    </lineage>
</organism>
<dbReference type="VEuPathDB" id="FungiDB:DFL_001234"/>
<dbReference type="GeneID" id="93583545"/>
<dbReference type="OrthoDB" id="5345231at2759"/>
<feature type="domain" description="F-box" evidence="1">
    <location>
        <begin position="1"/>
        <end position="59"/>
    </location>
</feature>
<sequence length="346" mass="38530">MAPITTLPTELLLQILTQVLSSRSFKARDVARLASVCRRFYTIVVKYLYSNCDILLHRRGGYSDSGHVITLPRFSNETFNDNLANARRTLEAYRSHGREVRFLSLKTTRGISLISTPLYTGPLKLIASLPTFIDSLTPTFPNLVSLSLTDTLQTPLPISTFISIVSTILTTSLSLKHLTLNLSTLRSQEKFTKSQYLLQSLPSAITNTTNLARLESLSLDIHLIPVYPTNTPRWNRPLPDPTTPIWLLSSLPIIFPQKTLSSTKSLSFVVTGHTPPTTRQQATIAGTSASSKMDLPALENLVLSVTEGCPHLFPQYISQMSYRSISHLEIRDTFEISIDITTVENP</sequence>
<keyword evidence="3" id="KW-1185">Reference proteome</keyword>
<comment type="caution">
    <text evidence="2">The sequence shown here is derived from an EMBL/GenBank/DDBJ whole genome shotgun (WGS) entry which is preliminary data.</text>
</comment>
<dbReference type="PROSITE" id="PS50181">
    <property type="entry name" value="FBOX"/>
    <property type="match status" value="1"/>
</dbReference>
<dbReference type="Gene3D" id="1.20.1280.50">
    <property type="match status" value="1"/>
</dbReference>
<dbReference type="InterPro" id="IPR001810">
    <property type="entry name" value="F-box_dom"/>
</dbReference>
<dbReference type="InterPro" id="IPR036047">
    <property type="entry name" value="F-box-like_dom_sf"/>
</dbReference>
<dbReference type="AlphaFoldDB" id="A0A437AGS2"/>
<name>A0A437AGS2_ARTFL</name>
<dbReference type="SUPFAM" id="SSF81383">
    <property type="entry name" value="F-box domain"/>
    <property type="match status" value="1"/>
</dbReference>
<dbReference type="RefSeq" id="XP_067495803.1">
    <property type="nucleotide sequence ID" value="XM_067629821.1"/>
</dbReference>
<evidence type="ECO:0000313" key="3">
    <source>
        <dbReference type="Proteomes" id="UP000283090"/>
    </source>
</evidence>